<keyword evidence="2" id="KW-1185">Reference proteome</keyword>
<sequence length="138" mass="15107">MIGSAVPTLDSAPCAGPGIRGWLAVEARVGRKALLMPDRIAGLVCFSEEDQIPAIRRHGARDQKTPMLPQQFVPEFLLASRRYTRTKSVGVWNHAAVHNVNLRRVVHGYCRERVGDVSSMPNPLCTATSRIAVAGYSE</sequence>
<protein>
    <submittedName>
        <fullName evidence="1">Uncharacterized protein</fullName>
    </submittedName>
</protein>
<dbReference type="AlphaFoldDB" id="F0J292"/>
<evidence type="ECO:0000313" key="1">
    <source>
        <dbReference type="EMBL" id="BAJ81836.1"/>
    </source>
</evidence>
<dbReference type="KEGG" id="amv:ACMV_24890"/>
<dbReference type="HOGENOM" id="CLU_1850823_0_0_5"/>
<dbReference type="Proteomes" id="UP000007100">
    <property type="component" value="Chromosome"/>
</dbReference>
<accession>F0J292</accession>
<name>F0J292_ACIMA</name>
<reference evidence="1 2" key="1">
    <citation type="submission" date="2010-12" db="EMBL/GenBank/DDBJ databases">
        <title>Whole genome sequence of Acidiphilium multivorum AIU301.</title>
        <authorList>
            <person name="Narita-Yamada S."/>
            <person name="Nakamura S."/>
            <person name="Ito N."/>
            <person name="Takarada H."/>
            <person name="Katano Y."/>
            <person name="Nakazawa H."/>
            <person name="Hosoyama A."/>
            <person name="Yamada R."/>
            <person name="Fujita N."/>
        </authorList>
    </citation>
    <scope>NUCLEOTIDE SEQUENCE [LARGE SCALE GENOMIC DNA]</scope>
    <source>
        <strain evidence="2">DSM 11245 / JCM 8867 / AIU301</strain>
    </source>
</reference>
<dbReference type="EMBL" id="AP012035">
    <property type="protein sequence ID" value="BAJ81836.1"/>
    <property type="molecule type" value="Genomic_DNA"/>
</dbReference>
<evidence type="ECO:0000313" key="2">
    <source>
        <dbReference type="Proteomes" id="UP000007100"/>
    </source>
</evidence>
<gene>
    <name evidence="1" type="ordered locus">ACMV_24890</name>
</gene>
<proteinExistence type="predicted"/>
<organism evidence="1 2">
    <name type="scientific">Acidiphilium multivorum (strain DSM 11245 / JCM 8867 / NBRC 100883 / AIU 301)</name>
    <dbReference type="NCBI Taxonomy" id="926570"/>
    <lineage>
        <taxon>Bacteria</taxon>
        <taxon>Pseudomonadati</taxon>
        <taxon>Pseudomonadota</taxon>
        <taxon>Alphaproteobacteria</taxon>
        <taxon>Acetobacterales</taxon>
        <taxon>Acidocellaceae</taxon>
        <taxon>Acidiphilium</taxon>
    </lineage>
</organism>